<comment type="caution">
    <text evidence="3">The sequence shown here is derived from an EMBL/GenBank/DDBJ whole genome shotgun (WGS) entry which is preliminary data.</text>
</comment>
<sequence>MMDFEILRVVIAVVLTAIAAWQDNKTSYVDDKVLYALVGAGLLLNALSFSVSFFISTLPAALFIAAFGYLLWRRGSFGQGDVWLFLGLQLLLPEYPSFVQSPLPSFPFVASVFLASSVFSLFGSTAFYAAKLSQANAFGKIRSAAFIVLGVSAAFLLYLLPVAPLAKLFFSLFAISAVFLALFYRTITEKVLVQWVSLKGVEDEDVLALDKLPRDFVKKHGLGKVATKSVFAKLKALSKSGRMKKFPVYKNLIRFNPYVLAGLMACLYAGDLLVWVLLR</sequence>
<evidence type="ECO:0000259" key="2">
    <source>
        <dbReference type="Pfam" id="PF01478"/>
    </source>
</evidence>
<dbReference type="STRING" id="1798513.A3A40_03100"/>
<organism evidence="3 4">
    <name type="scientific">Candidatus Kaiserbacteria bacterium RIFCSPLOWO2_01_FULL_54_20</name>
    <dbReference type="NCBI Taxonomy" id="1798513"/>
    <lineage>
        <taxon>Bacteria</taxon>
        <taxon>Candidatus Kaiseribacteriota</taxon>
    </lineage>
</organism>
<evidence type="ECO:0000256" key="1">
    <source>
        <dbReference type="SAM" id="Phobius"/>
    </source>
</evidence>
<keyword evidence="1" id="KW-0472">Membrane</keyword>
<keyword evidence="1" id="KW-0812">Transmembrane</keyword>
<protein>
    <recommendedName>
        <fullName evidence="2">Prepilin type IV endopeptidase peptidase domain-containing protein</fullName>
    </recommendedName>
</protein>
<evidence type="ECO:0000313" key="3">
    <source>
        <dbReference type="EMBL" id="OGG73980.1"/>
    </source>
</evidence>
<feature type="domain" description="Prepilin type IV endopeptidase peptidase" evidence="2">
    <location>
        <begin position="11"/>
        <end position="118"/>
    </location>
</feature>
<proteinExistence type="predicted"/>
<evidence type="ECO:0000313" key="4">
    <source>
        <dbReference type="Proteomes" id="UP000178427"/>
    </source>
</evidence>
<dbReference type="Pfam" id="PF01478">
    <property type="entry name" value="Peptidase_A24"/>
    <property type="match status" value="1"/>
</dbReference>
<feature type="transmembrane region" description="Helical" evidence="1">
    <location>
        <begin position="166"/>
        <end position="184"/>
    </location>
</feature>
<accession>A0A1F6EK04</accession>
<keyword evidence="1" id="KW-1133">Transmembrane helix</keyword>
<dbReference type="InterPro" id="IPR000045">
    <property type="entry name" value="Prepilin_IV_endopep_pep"/>
</dbReference>
<feature type="transmembrane region" description="Helical" evidence="1">
    <location>
        <begin position="105"/>
        <end position="129"/>
    </location>
</feature>
<dbReference type="GO" id="GO:0004190">
    <property type="term" value="F:aspartic-type endopeptidase activity"/>
    <property type="evidence" value="ECO:0007669"/>
    <property type="project" value="InterPro"/>
</dbReference>
<dbReference type="EMBL" id="MFMA01000018">
    <property type="protein sequence ID" value="OGG73980.1"/>
    <property type="molecule type" value="Genomic_DNA"/>
</dbReference>
<dbReference type="Proteomes" id="UP000178427">
    <property type="component" value="Unassembled WGS sequence"/>
</dbReference>
<reference evidence="3 4" key="1">
    <citation type="journal article" date="2016" name="Nat. Commun.">
        <title>Thousands of microbial genomes shed light on interconnected biogeochemical processes in an aquifer system.</title>
        <authorList>
            <person name="Anantharaman K."/>
            <person name="Brown C.T."/>
            <person name="Hug L.A."/>
            <person name="Sharon I."/>
            <person name="Castelle C.J."/>
            <person name="Probst A.J."/>
            <person name="Thomas B.C."/>
            <person name="Singh A."/>
            <person name="Wilkins M.J."/>
            <person name="Karaoz U."/>
            <person name="Brodie E.L."/>
            <person name="Williams K.H."/>
            <person name="Hubbard S.S."/>
            <person name="Banfield J.F."/>
        </authorList>
    </citation>
    <scope>NUCLEOTIDE SEQUENCE [LARGE SCALE GENOMIC DNA]</scope>
</reference>
<gene>
    <name evidence="3" type="ORF">A3A40_03100</name>
</gene>
<dbReference type="GO" id="GO:0016020">
    <property type="term" value="C:membrane"/>
    <property type="evidence" value="ECO:0007669"/>
    <property type="project" value="InterPro"/>
</dbReference>
<feature type="transmembrane region" description="Helical" evidence="1">
    <location>
        <begin position="258"/>
        <end position="278"/>
    </location>
</feature>
<name>A0A1F6EK04_9BACT</name>
<feature type="transmembrane region" description="Helical" evidence="1">
    <location>
        <begin position="141"/>
        <end position="160"/>
    </location>
</feature>
<feature type="transmembrane region" description="Helical" evidence="1">
    <location>
        <begin position="43"/>
        <end position="70"/>
    </location>
</feature>
<dbReference type="Gene3D" id="1.20.120.1220">
    <property type="match status" value="1"/>
</dbReference>
<dbReference type="AlphaFoldDB" id="A0A1F6EK04"/>